<gene>
    <name evidence="1" type="ORF">TGEB3V08_LOCUS9246</name>
</gene>
<organism evidence="1">
    <name type="scientific">Timema genevievae</name>
    <name type="common">Walking stick</name>
    <dbReference type="NCBI Taxonomy" id="629358"/>
    <lineage>
        <taxon>Eukaryota</taxon>
        <taxon>Metazoa</taxon>
        <taxon>Ecdysozoa</taxon>
        <taxon>Arthropoda</taxon>
        <taxon>Hexapoda</taxon>
        <taxon>Insecta</taxon>
        <taxon>Pterygota</taxon>
        <taxon>Neoptera</taxon>
        <taxon>Polyneoptera</taxon>
        <taxon>Phasmatodea</taxon>
        <taxon>Timematodea</taxon>
        <taxon>Timematoidea</taxon>
        <taxon>Timematidae</taxon>
        <taxon>Timema</taxon>
    </lineage>
</organism>
<accession>A0A7R9K543</accession>
<proteinExistence type="predicted"/>
<dbReference type="AlphaFoldDB" id="A0A7R9K543"/>
<reference evidence="1" key="1">
    <citation type="submission" date="2020-11" db="EMBL/GenBank/DDBJ databases">
        <authorList>
            <person name="Tran Van P."/>
        </authorList>
    </citation>
    <scope>NUCLEOTIDE SEQUENCE</scope>
</reference>
<evidence type="ECO:0000313" key="1">
    <source>
        <dbReference type="EMBL" id="CAD7604729.1"/>
    </source>
</evidence>
<protein>
    <submittedName>
        <fullName evidence="1">Uncharacterized protein</fullName>
    </submittedName>
</protein>
<name>A0A7R9K543_TIMGE</name>
<sequence>MRSNHTKGHVSRDVWFSDFREVEVKTQPGVLRDARSYPHAGGVSVTVYVVKPSAWEGFSELRRHCYLNHGEDDNHG</sequence>
<dbReference type="EMBL" id="OE844118">
    <property type="protein sequence ID" value="CAD7604729.1"/>
    <property type="molecule type" value="Genomic_DNA"/>
</dbReference>